<feature type="transmembrane region" description="Helical" evidence="1">
    <location>
        <begin position="132"/>
        <end position="151"/>
    </location>
</feature>
<accession>A0ABY1LXI2</accession>
<keyword evidence="1" id="KW-1133">Transmembrane helix</keyword>
<dbReference type="EMBL" id="FXAE01000007">
    <property type="protein sequence ID" value="SMF07168.1"/>
    <property type="molecule type" value="Genomic_DNA"/>
</dbReference>
<reference evidence="2 3" key="1">
    <citation type="submission" date="2017-04" db="EMBL/GenBank/DDBJ databases">
        <authorList>
            <person name="Varghese N."/>
            <person name="Submissions S."/>
        </authorList>
    </citation>
    <scope>NUCLEOTIDE SEQUENCE [LARGE SCALE GENOMIC DNA]</scope>
    <source>
        <strain evidence="2 3">J12</strain>
    </source>
</reference>
<evidence type="ECO:0008006" key="4">
    <source>
        <dbReference type="Google" id="ProtNLM"/>
    </source>
</evidence>
<keyword evidence="1" id="KW-0812">Transmembrane</keyword>
<keyword evidence="1" id="KW-0472">Membrane</keyword>
<feature type="transmembrane region" description="Helical" evidence="1">
    <location>
        <begin position="54"/>
        <end position="71"/>
    </location>
</feature>
<feature type="transmembrane region" description="Helical" evidence="1">
    <location>
        <begin position="15"/>
        <end position="34"/>
    </location>
</feature>
<protein>
    <recommendedName>
        <fullName evidence="4">DUF2798 domain-containing protein</fullName>
    </recommendedName>
</protein>
<proteinExistence type="predicted"/>
<feature type="transmembrane region" description="Helical" evidence="1">
    <location>
        <begin position="91"/>
        <end position="112"/>
    </location>
</feature>
<name>A0ABY1LXI2_9BACL</name>
<organism evidence="2 3">
    <name type="scientific">Paenibacillus barengoltzii J12</name>
    <dbReference type="NCBI Taxonomy" id="935846"/>
    <lineage>
        <taxon>Bacteria</taxon>
        <taxon>Bacillati</taxon>
        <taxon>Bacillota</taxon>
        <taxon>Bacilli</taxon>
        <taxon>Bacillales</taxon>
        <taxon>Paenibacillaceae</taxon>
        <taxon>Paenibacillus</taxon>
    </lineage>
</organism>
<sequence>MPNEIRVPWNAKEGLIYMLIVSIFSVNTIAPLIMGFEMGFSKTNYLKTLQILPLMWIIVLCLVNFVAKPLVGKLMAKFTKPTDSFNAKTLFNIFFSVSVLSICLTVIGSWVGQRHISLDPIQGFFHHWPKNFCIAFWIEMLIAQPIARFVMKKIHVKQVAKAAKMEKVEA</sequence>
<evidence type="ECO:0000313" key="3">
    <source>
        <dbReference type="Proteomes" id="UP000192939"/>
    </source>
</evidence>
<keyword evidence="3" id="KW-1185">Reference proteome</keyword>
<dbReference type="Pfam" id="PF11391">
    <property type="entry name" value="DUF2798"/>
    <property type="match status" value="1"/>
</dbReference>
<dbReference type="Proteomes" id="UP000192939">
    <property type="component" value="Unassembled WGS sequence"/>
</dbReference>
<comment type="caution">
    <text evidence="2">The sequence shown here is derived from an EMBL/GenBank/DDBJ whole genome shotgun (WGS) entry which is preliminary data.</text>
</comment>
<dbReference type="InterPro" id="IPR021529">
    <property type="entry name" value="DUF2798"/>
</dbReference>
<gene>
    <name evidence="2" type="ORF">SAMN02744124_01104</name>
</gene>
<evidence type="ECO:0000313" key="2">
    <source>
        <dbReference type="EMBL" id="SMF07168.1"/>
    </source>
</evidence>
<evidence type="ECO:0000256" key="1">
    <source>
        <dbReference type="SAM" id="Phobius"/>
    </source>
</evidence>